<dbReference type="Proteomes" id="UP000664859">
    <property type="component" value="Unassembled WGS sequence"/>
</dbReference>
<feature type="domain" description="TACO1/YebC-like second and third" evidence="3">
    <location>
        <begin position="133"/>
        <end position="290"/>
    </location>
</feature>
<evidence type="ECO:0000313" key="5">
    <source>
        <dbReference type="EMBL" id="KAG5177447.1"/>
    </source>
</evidence>
<proteinExistence type="inferred from homology"/>
<dbReference type="InterPro" id="IPR026564">
    <property type="entry name" value="Transcrip_reg_TACO1-like_dom3"/>
</dbReference>
<keyword evidence="2" id="KW-0732">Signal</keyword>
<evidence type="ECO:0000259" key="3">
    <source>
        <dbReference type="Pfam" id="PF01709"/>
    </source>
</evidence>
<dbReference type="InterPro" id="IPR029072">
    <property type="entry name" value="YebC-like"/>
</dbReference>
<feature type="signal peptide" evidence="2">
    <location>
        <begin position="1"/>
        <end position="16"/>
    </location>
</feature>
<dbReference type="Pfam" id="PF01709">
    <property type="entry name" value="Transcrip_reg"/>
    <property type="match status" value="1"/>
</dbReference>
<dbReference type="SUPFAM" id="SSF75625">
    <property type="entry name" value="YebC-like"/>
    <property type="match status" value="1"/>
</dbReference>
<evidence type="ECO:0000313" key="6">
    <source>
        <dbReference type="Proteomes" id="UP000664859"/>
    </source>
</evidence>
<evidence type="ECO:0000256" key="2">
    <source>
        <dbReference type="SAM" id="SignalP"/>
    </source>
</evidence>
<feature type="chain" id="PRO_5032854688" evidence="2">
    <location>
        <begin position="17"/>
        <end position="291"/>
    </location>
</feature>
<keyword evidence="6" id="KW-1185">Reference proteome</keyword>
<gene>
    <name evidence="5" type="ORF">JKP88DRAFT_216061</name>
</gene>
<dbReference type="Pfam" id="PF20772">
    <property type="entry name" value="TACO1_YebC_N"/>
    <property type="match status" value="1"/>
</dbReference>
<dbReference type="OrthoDB" id="2017544at2759"/>
<dbReference type="AlphaFoldDB" id="A0A836C9R2"/>
<protein>
    <submittedName>
        <fullName evidence="5">Transcriptional regulator TACO1-like protein</fullName>
    </submittedName>
</protein>
<dbReference type="PANTHER" id="PTHR12532">
    <property type="entry name" value="TRANSLATIONAL ACTIVATOR OF CYTOCHROME C OXIDASE 1"/>
    <property type="match status" value="1"/>
</dbReference>
<dbReference type="Gene3D" id="3.30.70.980">
    <property type="match status" value="2"/>
</dbReference>
<accession>A0A836C9R2</accession>
<dbReference type="InterPro" id="IPR002876">
    <property type="entry name" value="Transcrip_reg_TACO1-like"/>
</dbReference>
<dbReference type="NCBIfam" id="NF009044">
    <property type="entry name" value="PRK12378.1"/>
    <property type="match status" value="1"/>
</dbReference>
<organism evidence="5 6">
    <name type="scientific">Tribonema minus</name>
    <dbReference type="NCBI Taxonomy" id="303371"/>
    <lineage>
        <taxon>Eukaryota</taxon>
        <taxon>Sar</taxon>
        <taxon>Stramenopiles</taxon>
        <taxon>Ochrophyta</taxon>
        <taxon>PX clade</taxon>
        <taxon>Xanthophyceae</taxon>
        <taxon>Tribonematales</taxon>
        <taxon>Tribonemataceae</taxon>
        <taxon>Tribonema</taxon>
    </lineage>
</organism>
<dbReference type="Gene3D" id="1.10.10.200">
    <property type="match status" value="1"/>
</dbReference>
<reference evidence="5" key="1">
    <citation type="submission" date="2021-02" db="EMBL/GenBank/DDBJ databases">
        <title>First Annotated Genome of the Yellow-green Alga Tribonema minus.</title>
        <authorList>
            <person name="Mahan K.M."/>
        </authorList>
    </citation>
    <scope>NUCLEOTIDE SEQUENCE</scope>
    <source>
        <strain evidence="5">UTEX B ZZ1240</strain>
    </source>
</reference>
<feature type="domain" description="TACO1/YebC-like N-terminal" evidence="4">
    <location>
        <begin position="58"/>
        <end position="127"/>
    </location>
</feature>
<sequence>MKLASVAVATASLACAQGFLAPAARCPTSTSSGFTGHAPTCDSHESRRSHTVVMMGRRAEKIARTKEKGDLKRTKIFARIGKKIIMAVKAGGPSEDANKLLSDLIKEAKLYNVPKDNIQRAIKRATEGTQGDYKENSYEAYGHGGIGLIITALTDNVNRANADIRTLGTKKGLKMASSGSVAFQFTRRGKIEVNAVLDEEQVIEAAIAADVDDVEVVEGEEEGTSWVLTDPSMLSMLVDGLAAVGITGEPSLAHIPNEVVEVSDVDMELNLAAIEALEGLDDVDQVEHNMA</sequence>
<dbReference type="EMBL" id="JAFCMP010000525">
    <property type="protein sequence ID" value="KAG5177447.1"/>
    <property type="molecule type" value="Genomic_DNA"/>
</dbReference>
<evidence type="ECO:0000259" key="4">
    <source>
        <dbReference type="Pfam" id="PF20772"/>
    </source>
</evidence>
<evidence type="ECO:0000256" key="1">
    <source>
        <dbReference type="ARBA" id="ARBA00008724"/>
    </source>
</evidence>
<dbReference type="InterPro" id="IPR049083">
    <property type="entry name" value="TACO1_YebC_N"/>
</dbReference>
<dbReference type="PROSITE" id="PS51257">
    <property type="entry name" value="PROKAR_LIPOPROTEIN"/>
    <property type="match status" value="1"/>
</dbReference>
<name>A0A836C9R2_9STRA</name>
<comment type="caution">
    <text evidence="5">The sequence shown here is derived from an EMBL/GenBank/DDBJ whole genome shotgun (WGS) entry which is preliminary data.</text>
</comment>
<dbReference type="InterPro" id="IPR017856">
    <property type="entry name" value="Integrase-like_N"/>
</dbReference>
<dbReference type="PANTHER" id="PTHR12532:SF0">
    <property type="entry name" value="TRANSLATIONAL ACTIVATOR OF CYTOCHROME C OXIDASE 1"/>
    <property type="match status" value="1"/>
</dbReference>
<dbReference type="InterPro" id="IPR048300">
    <property type="entry name" value="TACO1_YebC-like_2nd/3rd_dom"/>
</dbReference>
<dbReference type="GO" id="GO:0005737">
    <property type="term" value="C:cytoplasm"/>
    <property type="evidence" value="ECO:0007669"/>
    <property type="project" value="UniProtKB-ARBA"/>
</dbReference>
<dbReference type="HAMAP" id="MF_00693">
    <property type="entry name" value="Transcrip_reg_TACO1"/>
    <property type="match status" value="1"/>
</dbReference>
<comment type="similarity">
    <text evidence="1">Belongs to the TACO1 family.</text>
</comment>